<sequence>MSAEKKLVVVGGSVVEAFLKDSEKYHVRALTRNPESAKAKALAQKTEVMAADLKDYNSLVRAFQGANIIYAMTDFWAEMSFDVEYGQGKSLADIADSLPNLQHFVWAALPDARAISNGKYTHVYHWQSKAAVTDYIRESKPELWKKTTAVLFPNYFENCVTDPGAYLPIKQADGTYVRSFPLEADTRLPNVSIADTGKLVRHVIEHGGDFASKVIAFYGEAISEGAKLEALGKYHNIPVKYQKISERQFRDMLETKMPAISALDFTEQLLIFEGCGMIYARPEFVQANKIEGLKLKTWDEFLQEANLLSHMKSA</sequence>
<dbReference type="Proteomes" id="UP000801428">
    <property type="component" value="Unassembled WGS sequence"/>
</dbReference>
<evidence type="ECO:0000313" key="5">
    <source>
        <dbReference type="Proteomes" id="UP000801428"/>
    </source>
</evidence>
<feature type="domain" description="NmrA-like" evidence="3">
    <location>
        <begin position="10"/>
        <end position="302"/>
    </location>
</feature>
<dbReference type="CDD" id="cd05251">
    <property type="entry name" value="NmrA_like_SDR_a"/>
    <property type="match status" value="1"/>
</dbReference>
<dbReference type="InterPro" id="IPR008030">
    <property type="entry name" value="NmrA-like"/>
</dbReference>
<evidence type="ECO:0000259" key="3">
    <source>
        <dbReference type="Pfam" id="PF05368"/>
    </source>
</evidence>
<dbReference type="PANTHER" id="PTHR42748">
    <property type="entry name" value="NITROGEN METABOLITE REPRESSION PROTEIN NMRA FAMILY MEMBER"/>
    <property type="match status" value="1"/>
</dbReference>
<dbReference type="OrthoDB" id="3358371at2759"/>
<dbReference type="Pfam" id="PF05368">
    <property type="entry name" value="NmrA"/>
    <property type="match status" value="1"/>
</dbReference>
<dbReference type="SUPFAM" id="SSF51735">
    <property type="entry name" value="NAD(P)-binding Rossmann-fold domains"/>
    <property type="match status" value="1"/>
</dbReference>
<dbReference type="PANTHER" id="PTHR42748:SF31">
    <property type="entry name" value="NMRA-LIKE DOMAIN-CONTAINING PROTEIN-RELATED"/>
    <property type="match status" value="1"/>
</dbReference>
<organism evidence="4 5">
    <name type="scientific">Curvularia kusanoi</name>
    <name type="common">Cochliobolus kusanoi</name>
    <dbReference type="NCBI Taxonomy" id="90978"/>
    <lineage>
        <taxon>Eukaryota</taxon>
        <taxon>Fungi</taxon>
        <taxon>Dikarya</taxon>
        <taxon>Ascomycota</taxon>
        <taxon>Pezizomycotina</taxon>
        <taxon>Dothideomycetes</taxon>
        <taxon>Pleosporomycetidae</taxon>
        <taxon>Pleosporales</taxon>
        <taxon>Pleosporineae</taxon>
        <taxon>Pleosporaceae</taxon>
        <taxon>Curvularia</taxon>
    </lineage>
</organism>
<dbReference type="InterPro" id="IPR051164">
    <property type="entry name" value="NmrA-like_oxidored"/>
</dbReference>
<comment type="similarity">
    <text evidence="1">Belongs to the NmrA-type oxidoreductase family.</text>
</comment>
<dbReference type="Gene3D" id="3.90.25.10">
    <property type="entry name" value="UDP-galactose 4-epimerase, domain 1"/>
    <property type="match status" value="1"/>
</dbReference>
<evidence type="ECO:0000256" key="2">
    <source>
        <dbReference type="ARBA" id="ARBA00022857"/>
    </source>
</evidence>
<name>A0A9P4T4G4_CURKU</name>
<dbReference type="GO" id="GO:0005634">
    <property type="term" value="C:nucleus"/>
    <property type="evidence" value="ECO:0007669"/>
    <property type="project" value="TreeGrafter"/>
</dbReference>
<accession>A0A9P4T4G4</accession>
<evidence type="ECO:0000256" key="1">
    <source>
        <dbReference type="ARBA" id="ARBA00006328"/>
    </source>
</evidence>
<dbReference type="InterPro" id="IPR036291">
    <property type="entry name" value="NAD(P)-bd_dom_sf"/>
</dbReference>
<dbReference type="EMBL" id="SWKU01000041">
    <property type="protein sequence ID" value="KAF2994363.1"/>
    <property type="molecule type" value="Genomic_DNA"/>
</dbReference>
<keyword evidence="5" id="KW-1185">Reference proteome</keyword>
<protein>
    <recommendedName>
        <fullName evidence="3">NmrA-like domain-containing protein</fullName>
    </recommendedName>
</protein>
<proteinExistence type="inferred from homology"/>
<evidence type="ECO:0000313" key="4">
    <source>
        <dbReference type="EMBL" id="KAF2994363.1"/>
    </source>
</evidence>
<dbReference type="AlphaFoldDB" id="A0A9P4T4G4"/>
<comment type="caution">
    <text evidence="4">The sequence shown here is derived from an EMBL/GenBank/DDBJ whole genome shotgun (WGS) entry which is preliminary data.</text>
</comment>
<gene>
    <name evidence="4" type="ORF">E8E13_001288</name>
</gene>
<dbReference type="Gene3D" id="3.40.50.720">
    <property type="entry name" value="NAD(P)-binding Rossmann-like Domain"/>
    <property type="match status" value="1"/>
</dbReference>
<keyword evidence="2" id="KW-0521">NADP</keyword>
<reference evidence="4" key="1">
    <citation type="submission" date="2019-04" db="EMBL/GenBank/DDBJ databases">
        <title>Sequencing of skin fungus with MAO and IRED activity.</title>
        <authorList>
            <person name="Marsaioli A.J."/>
            <person name="Bonatto J.M.C."/>
            <person name="Reis Junior O."/>
        </authorList>
    </citation>
    <scope>NUCLEOTIDE SEQUENCE</scope>
    <source>
        <strain evidence="4">30M1</strain>
    </source>
</reference>